<keyword evidence="1" id="KW-0479">Metal-binding</keyword>
<dbReference type="Pfam" id="PF26233">
    <property type="entry name" value="NicX"/>
    <property type="match status" value="1"/>
</dbReference>
<dbReference type="EMBL" id="CAFBOM010000006">
    <property type="protein sequence ID" value="CAB4973611.1"/>
    <property type="molecule type" value="Genomic_DNA"/>
</dbReference>
<accession>A0A6J7LYS2</accession>
<name>A0A6J7LYS2_9ZZZZ</name>
<dbReference type="GO" id="GO:0046872">
    <property type="term" value="F:metal ion binding"/>
    <property type="evidence" value="ECO:0007669"/>
    <property type="project" value="UniProtKB-KW"/>
</dbReference>
<evidence type="ECO:0000256" key="1">
    <source>
        <dbReference type="ARBA" id="ARBA00022723"/>
    </source>
</evidence>
<organism evidence="2">
    <name type="scientific">freshwater metagenome</name>
    <dbReference type="NCBI Taxonomy" id="449393"/>
    <lineage>
        <taxon>unclassified sequences</taxon>
        <taxon>metagenomes</taxon>
        <taxon>ecological metagenomes</taxon>
    </lineage>
</organism>
<dbReference type="PANTHER" id="PTHR34448">
    <property type="entry name" value="AMINOPEPTIDASE"/>
    <property type="match status" value="1"/>
</dbReference>
<protein>
    <submittedName>
        <fullName evidence="2">Unannotated protein</fullName>
    </submittedName>
</protein>
<sequence length="353" mass="37680">MSGSSTPTEWRWIARFAEQFRLNGLGPGDECVVLSESSSRPELVATAILAAESLGAKPFEVVMRTPASSTPVALRSTGTSLALSGQAGAVAALSSVAFVIDITVEGLLHSRELRAILGAGTSVLMISNEHPEVFERLPHDTGMADRVATSHDVLTRAKAMHVTSAAGTDLHIELDGAFTAGSTGVISGPGSIAHWPGGLVLAFPARHRVNGTVVLAPGDVNITFKHYVQSPITFTIEDDFVVAIEGDGYQTEMLKSYMSAFDQDAYATSHVGWGMNPSARWDYLELYDRSQVNGTEARAFEGNFMYSTGANENAERFSVCHFDIPMRNCSVFLDTHQVVDEGRLAGVAAGEAI</sequence>
<proteinExistence type="predicted"/>
<dbReference type="SUPFAM" id="SSF144052">
    <property type="entry name" value="Thermophilic metalloprotease-like"/>
    <property type="match status" value="1"/>
</dbReference>
<gene>
    <name evidence="2" type="ORF">UFOPK3957_00070</name>
</gene>
<reference evidence="2" key="1">
    <citation type="submission" date="2020-05" db="EMBL/GenBank/DDBJ databases">
        <authorList>
            <person name="Chiriac C."/>
            <person name="Salcher M."/>
            <person name="Ghai R."/>
            <person name="Kavagutti S V."/>
        </authorList>
    </citation>
    <scope>NUCLEOTIDE SEQUENCE</scope>
</reference>
<evidence type="ECO:0000313" key="2">
    <source>
        <dbReference type="EMBL" id="CAB4973611.1"/>
    </source>
</evidence>
<dbReference type="InterPro" id="IPR052170">
    <property type="entry name" value="M29_Exopeptidase"/>
</dbReference>
<dbReference type="InterPro" id="IPR058739">
    <property type="entry name" value="NicX"/>
</dbReference>
<dbReference type="PANTHER" id="PTHR34448:SF1">
    <property type="entry name" value="BLL6088 PROTEIN"/>
    <property type="match status" value="1"/>
</dbReference>
<dbReference type="AlphaFoldDB" id="A0A6J7LYS2"/>